<evidence type="ECO:0000256" key="1">
    <source>
        <dbReference type="SAM" id="Coils"/>
    </source>
</evidence>
<accession>A0A5M4BC45</accession>
<sequence>MNTKNKQRAKLALAELEKEMEILTKEEAEACKGGGDGTRSNPYTWEEFQKLIQCRCFEGGFVKINGVVVYHSTGESYGKEAYEKRKSEMIDNAYGGIGGANNVMGGFLGKLSKALDYFGMYKDITEWGNYYTGYSELRNYFAKYPNNNLYRIETHYKSNLGRDVKHVHYYDSSGRKIAVETLVK</sequence>
<reference evidence="3" key="1">
    <citation type="journal article" date="2020" name="Int. J. Syst. Evol. Microbiol.">
        <title>Capnocytophaga felis sp. nov. isolated from the feline oral cavity.</title>
        <authorList>
            <person name="Suzuki M."/>
            <person name="Umeda K."/>
            <person name="Kimura M."/>
            <person name="Imaoka K."/>
            <person name="Morikawa S."/>
            <person name="Maeda K."/>
        </authorList>
    </citation>
    <scope>NUCLEOTIDE SEQUENCE [LARGE SCALE GENOMIC DNA]</scope>
    <source>
        <strain evidence="3">KC07070</strain>
    </source>
</reference>
<evidence type="ECO:0000313" key="2">
    <source>
        <dbReference type="EMBL" id="GET47134.1"/>
    </source>
</evidence>
<gene>
    <name evidence="2" type="ORF">RCZ01_24360</name>
</gene>
<comment type="caution">
    <text evidence="2">The sequence shown here is derived from an EMBL/GenBank/DDBJ whole genome shotgun (WGS) entry which is preliminary data.</text>
</comment>
<keyword evidence="3" id="KW-1185">Reference proteome</keyword>
<proteinExistence type="predicted"/>
<dbReference type="Proteomes" id="UP000398217">
    <property type="component" value="Unassembled WGS sequence"/>
</dbReference>
<feature type="coiled-coil region" evidence="1">
    <location>
        <begin position="6"/>
        <end position="33"/>
    </location>
</feature>
<dbReference type="EMBL" id="BLBC01000029">
    <property type="protein sequence ID" value="GET47134.1"/>
    <property type="molecule type" value="Genomic_DNA"/>
</dbReference>
<keyword evidence="1" id="KW-0175">Coiled coil</keyword>
<name>A0A5M4BC45_9FLAO</name>
<protein>
    <submittedName>
        <fullName evidence="2">Uncharacterized protein</fullName>
    </submittedName>
</protein>
<organism evidence="2 3">
    <name type="scientific">Capnocytophaga felis</name>
    <dbReference type="NCBI Taxonomy" id="2267611"/>
    <lineage>
        <taxon>Bacteria</taxon>
        <taxon>Pseudomonadati</taxon>
        <taxon>Bacteroidota</taxon>
        <taxon>Flavobacteriia</taxon>
        <taxon>Flavobacteriales</taxon>
        <taxon>Flavobacteriaceae</taxon>
        <taxon>Capnocytophaga</taxon>
    </lineage>
</organism>
<dbReference type="AlphaFoldDB" id="A0A5M4BC45"/>
<evidence type="ECO:0000313" key="3">
    <source>
        <dbReference type="Proteomes" id="UP000398217"/>
    </source>
</evidence>
<dbReference type="OrthoDB" id="1100874at2"/>
<dbReference type="RefSeq" id="WP_155285741.1">
    <property type="nucleotide sequence ID" value="NZ_BLBC01000029.1"/>
</dbReference>